<evidence type="ECO:0000256" key="4">
    <source>
        <dbReference type="ARBA" id="ARBA00022989"/>
    </source>
</evidence>
<dbReference type="InterPro" id="IPR036259">
    <property type="entry name" value="MFS_trans_sf"/>
</dbReference>
<dbReference type="FunCoup" id="A0A317XTJ7">
    <property type="interactions" value="63"/>
</dbReference>
<dbReference type="STRING" id="1882483.A0A317XTJ7"/>
<evidence type="ECO:0000313" key="10">
    <source>
        <dbReference type="Proteomes" id="UP000246740"/>
    </source>
</evidence>
<keyword evidence="5 7" id="KW-0472">Membrane</keyword>
<feature type="domain" description="Major facilitator superfamily (MFS) profile" evidence="8">
    <location>
        <begin position="69"/>
        <end position="488"/>
    </location>
</feature>
<dbReference type="InParanoid" id="A0A317XTJ7"/>
<feature type="transmembrane region" description="Helical" evidence="7">
    <location>
        <begin position="195"/>
        <end position="216"/>
    </location>
</feature>
<feature type="compositionally biased region" description="Basic and acidic residues" evidence="6">
    <location>
        <begin position="15"/>
        <end position="26"/>
    </location>
</feature>
<dbReference type="Gene3D" id="1.20.1250.20">
    <property type="entry name" value="MFS general substrate transporter like domains"/>
    <property type="match status" value="2"/>
</dbReference>
<evidence type="ECO:0000256" key="7">
    <source>
        <dbReference type="SAM" id="Phobius"/>
    </source>
</evidence>
<dbReference type="OrthoDB" id="2962993at2759"/>
<dbReference type="GO" id="GO:0022857">
    <property type="term" value="F:transmembrane transporter activity"/>
    <property type="evidence" value="ECO:0007669"/>
    <property type="project" value="InterPro"/>
</dbReference>
<feature type="transmembrane region" description="Helical" evidence="7">
    <location>
        <begin position="396"/>
        <end position="416"/>
    </location>
</feature>
<dbReference type="InterPro" id="IPR020846">
    <property type="entry name" value="MFS_dom"/>
</dbReference>
<keyword evidence="3 7" id="KW-0812">Transmembrane</keyword>
<evidence type="ECO:0000256" key="1">
    <source>
        <dbReference type="ARBA" id="ARBA00004141"/>
    </source>
</evidence>
<feature type="transmembrane region" description="Helical" evidence="7">
    <location>
        <begin position="228"/>
        <end position="251"/>
    </location>
</feature>
<feature type="transmembrane region" description="Helical" evidence="7">
    <location>
        <begin position="107"/>
        <end position="128"/>
    </location>
</feature>
<accession>A0A317XTJ7</accession>
<feature type="compositionally biased region" description="Low complexity" evidence="6">
    <location>
        <begin position="27"/>
        <end position="40"/>
    </location>
</feature>
<feature type="compositionally biased region" description="Polar residues" evidence="6">
    <location>
        <begin position="1"/>
        <end position="14"/>
    </location>
</feature>
<keyword evidence="4 7" id="KW-1133">Transmembrane helix</keyword>
<dbReference type="InterPro" id="IPR011701">
    <property type="entry name" value="MFS"/>
</dbReference>
<evidence type="ECO:0000256" key="2">
    <source>
        <dbReference type="ARBA" id="ARBA00022448"/>
    </source>
</evidence>
<feature type="transmembrane region" description="Helical" evidence="7">
    <location>
        <begin position="69"/>
        <end position="87"/>
    </location>
</feature>
<sequence length="565" mass="62198">MSTVHRNGGATHSPTSEESKLDKHATDAAVTSATVDAPTPSSNSDHEALPAADYDIDEKKLLRKIDFRLIPWLCVLYLLSFLDRSAIGNARLYGLEDELGLSSQQFNLTLTIFYFPYALFEVPSNILLKRLRPSIWFPIITMLVGVCMLSQGLVHNYEGLLVARFFLGVTEAGLFPGANYLLSGWYKRNEFGLRAAIFFSAATLSGAFGGLLSFALNKMDGVGNYSGWRWIFIIIGLATFVAGVLSFWLVCDFPDTASFLSDAEKRTVIRRLQQDQQFSAAGERFRWANVWKAMLDWKTWTGMLCYAGSDGPLYAFSVFTPTIVKSINNRWTSNEANLVSIPIYAVACLTTVIVGFAADRTGRRSLYNIAFATLGVIGYSILLGNNPRDKPGVSYFAIYLAATGIYPLIPNTIALVANNVEGSYTRSVVTAVVISFGNINGAVSSNIYPSNTSPRYFLGHGIVLGYIVIGIISSAVFFVGLNYENRQRSEGRHSERILAHEVGAGIDVASLEEEAARIRAKEIREAGFARALLRKFHMGGGGTYATETEAKVMKGDQWSGFRYRN</sequence>
<dbReference type="PROSITE" id="PS50850">
    <property type="entry name" value="MFS"/>
    <property type="match status" value="1"/>
</dbReference>
<protein>
    <submittedName>
        <fullName evidence="9">MFS general substrate transporter</fullName>
    </submittedName>
</protein>
<feature type="transmembrane region" description="Helical" evidence="7">
    <location>
        <begin position="365"/>
        <end position="384"/>
    </location>
</feature>
<feature type="transmembrane region" description="Helical" evidence="7">
    <location>
        <begin position="160"/>
        <end position="183"/>
    </location>
</feature>
<dbReference type="Proteomes" id="UP000246740">
    <property type="component" value="Unassembled WGS sequence"/>
</dbReference>
<dbReference type="PANTHER" id="PTHR43791">
    <property type="entry name" value="PERMEASE-RELATED"/>
    <property type="match status" value="1"/>
</dbReference>
<feature type="transmembrane region" description="Helical" evidence="7">
    <location>
        <begin position="460"/>
        <end position="483"/>
    </location>
</feature>
<comment type="subcellular location">
    <subcellularLocation>
        <location evidence="1">Membrane</location>
        <topology evidence="1">Multi-pass membrane protein</topology>
    </subcellularLocation>
</comment>
<proteinExistence type="predicted"/>
<feature type="transmembrane region" description="Helical" evidence="7">
    <location>
        <begin position="304"/>
        <end position="324"/>
    </location>
</feature>
<dbReference type="SUPFAM" id="SSF103473">
    <property type="entry name" value="MFS general substrate transporter"/>
    <property type="match status" value="1"/>
</dbReference>
<feature type="transmembrane region" description="Helical" evidence="7">
    <location>
        <begin position="135"/>
        <end position="154"/>
    </location>
</feature>
<evidence type="ECO:0000256" key="6">
    <source>
        <dbReference type="SAM" id="MobiDB-lite"/>
    </source>
</evidence>
<dbReference type="AlphaFoldDB" id="A0A317XTJ7"/>
<gene>
    <name evidence="9" type="ORF">BCV70DRAFT_236716</name>
</gene>
<dbReference type="GO" id="GO:0016020">
    <property type="term" value="C:membrane"/>
    <property type="evidence" value="ECO:0007669"/>
    <property type="project" value="UniProtKB-SubCell"/>
</dbReference>
<dbReference type="FunFam" id="1.20.1250.20:FF:000034">
    <property type="entry name" value="MFS general substrate transporter"/>
    <property type="match status" value="1"/>
</dbReference>
<evidence type="ECO:0000256" key="3">
    <source>
        <dbReference type="ARBA" id="ARBA00022692"/>
    </source>
</evidence>
<dbReference type="EMBL" id="KZ819191">
    <property type="protein sequence ID" value="PWZ01220.1"/>
    <property type="molecule type" value="Genomic_DNA"/>
</dbReference>
<reference evidence="9 10" key="1">
    <citation type="journal article" date="2018" name="Mol. Biol. Evol.">
        <title>Broad Genomic Sampling Reveals a Smut Pathogenic Ancestry of the Fungal Clade Ustilaginomycotina.</title>
        <authorList>
            <person name="Kijpornyongpan T."/>
            <person name="Mondo S.J."/>
            <person name="Barry K."/>
            <person name="Sandor L."/>
            <person name="Lee J."/>
            <person name="Lipzen A."/>
            <person name="Pangilinan J."/>
            <person name="LaButti K."/>
            <person name="Hainaut M."/>
            <person name="Henrissat B."/>
            <person name="Grigoriev I.V."/>
            <person name="Spatafora J.W."/>
            <person name="Aime M.C."/>
        </authorList>
    </citation>
    <scope>NUCLEOTIDE SEQUENCE [LARGE SCALE GENOMIC DNA]</scope>
    <source>
        <strain evidence="9 10">MCA 3645</strain>
    </source>
</reference>
<evidence type="ECO:0000259" key="8">
    <source>
        <dbReference type="PROSITE" id="PS50850"/>
    </source>
</evidence>
<dbReference type="FunFam" id="1.20.1250.20:FF:000068">
    <property type="entry name" value="MFS general substrate transporter"/>
    <property type="match status" value="1"/>
</dbReference>
<feature type="transmembrane region" description="Helical" evidence="7">
    <location>
        <begin position="336"/>
        <end position="358"/>
    </location>
</feature>
<feature type="transmembrane region" description="Helical" evidence="7">
    <location>
        <begin position="428"/>
        <end position="448"/>
    </location>
</feature>
<keyword evidence="10" id="KW-1185">Reference proteome</keyword>
<feature type="region of interest" description="Disordered" evidence="6">
    <location>
        <begin position="1"/>
        <end position="48"/>
    </location>
</feature>
<name>A0A317XTJ7_9BASI</name>
<organism evidence="9 10">
    <name type="scientific">Testicularia cyperi</name>
    <dbReference type="NCBI Taxonomy" id="1882483"/>
    <lineage>
        <taxon>Eukaryota</taxon>
        <taxon>Fungi</taxon>
        <taxon>Dikarya</taxon>
        <taxon>Basidiomycota</taxon>
        <taxon>Ustilaginomycotina</taxon>
        <taxon>Ustilaginomycetes</taxon>
        <taxon>Ustilaginales</taxon>
        <taxon>Anthracoideaceae</taxon>
        <taxon>Testicularia</taxon>
    </lineage>
</organism>
<dbReference type="PANTHER" id="PTHR43791:SF19">
    <property type="entry name" value="TRANSPORTER, PUTATIVE (AFU_ORTHOLOGUE AFUA_1G01812)-RELATED"/>
    <property type="match status" value="1"/>
</dbReference>
<evidence type="ECO:0000256" key="5">
    <source>
        <dbReference type="ARBA" id="ARBA00023136"/>
    </source>
</evidence>
<dbReference type="Pfam" id="PF07690">
    <property type="entry name" value="MFS_1"/>
    <property type="match status" value="1"/>
</dbReference>
<keyword evidence="2" id="KW-0813">Transport</keyword>
<evidence type="ECO:0000313" key="9">
    <source>
        <dbReference type="EMBL" id="PWZ01220.1"/>
    </source>
</evidence>